<dbReference type="EMBL" id="JAPEQY010000017">
    <property type="protein sequence ID" value="MFO2479669.1"/>
    <property type="molecule type" value="Genomic_DNA"/>
</dbReference>
<sequence length="130" mass="14382">MLSKSPGSLFGYAGALNELGYYSVSLCARAREVADLLEAGARFEYLVYDGFDLGKNAGYLQMFVKHNAIISVIAVADVNSQQRKKIILWAKVHRVPLRGVLQAPLRSNELHELIQLNSLNTECRSVASEL</sequence>
<accession>A0ACC7PJG2</accession>
<comment type="caution">
    <text evidence="1">The sequence shown here is derived from an EMBL/GenBank/DDBJ whole genome shotgun (WGS) entry which is preliminary data.</text>
</comment>
<name>A0ACC7PJG2_9PSED</name>
<protein>
    <submittedName>
        <fullName evidence="1">Uncharacterized protein</fullName>
    </submittedName>
</protein>
<evidence type="ECO:0000313" key="2">
    <source>
        <dbReference type="Proteomes" id="UP001637618"/>
    </source>
</evidence>
<evidence type="ECO:0000313" key="1">
    <source>
        <dbReference type="EMBL" id="MFO2479669.1"/>
    </source>
</evidence>
<gene>
    <name evidence="1" type="ORF">OOJ96_19885</name>
</gene>
<organism evidence="1 2">
    <name type="scientific">Pseudomonas imrae</name>
    <dbReference type="NCBI Taxonomy" id="2992837"/>
    <lineage>
        <taxon>Bacteria</taxon>
        <taxon>Pseudomonadati</taxon>
        <taxon>Pseudomonadota</taxon>
        <taxon>Gammaproteobacteria</taxon>
        <taxon>Pseudomonadales</taxon>
        <taxon>Pseudomonadaceae</taxon>
        <taxon>Pseudomonas</taxon>
    </lineage>
</organism>
<dbReference type="Proteomes" id="UP001637618">
    <property type="component" value="Unassembled WGS sequence"/>
</dbReference>
<reference evidence="1" key="1">
    <citation type="submission" date="2022-11" db="EMBL/GenBank/DDBJ databases">
        <title>Draft genome sequences of strains of Pseudomonas imrae sp. nov.</title>
        <authorList>
            <person name="Salva Serra F."/>
            <person name="Nimje P."/>
            <person name="Moore E.R.B."/>
            <person name="Marathe N.P."/>
        </authorList>
    </citation>
    <scope>NUCLEOTIDE SEQUENCE</scope>
    <source>
        <strain evidence="1">15FMM2</strain>
    </source>
</reference>
<proteinExistence type="predicted"/>
<keyword evidence="2" id="KW-1185">Reference proteome</keyword>